<dbReference type="SUPFAM" id="SSF52172">
    <property type="entry name" value="CheY-like"/>
    <property type="match status" value="1"/>
</dbReference>
<dbReference type="Pfam" id="PF01590">
    <property type="entry name" value="GAF"/>
    <property type="match status" value="1"/>
</dbReference>
<dbReference type="FunFam" id="1.10.287.130:FF:000001">
    <property type="entry name" value="Two-component sensor histidine kinase"/>
    <property type="match status" value="1"/>
</dbReference>
<dbReference type="InterPro" id="IPR013515">
    <property type="entry name" value="Phytochrome_cen-reg"/>
</dbReference>
<dbReference type="GO" id="GO:0009584">
    <property type="term" value="P:detection of visible light"/>
    <property type="evidence" value="ECO:0007669"/>
    <property type="project" value="InterPro"/>
</dbReference>
<comment type="similarity">
    <text evidence="2">In the N-terminal section; belongs to the phytochrome family.</text>
</comment>
<evidence type="ECO:0000256" key="1">
    <source>
        <dbReference type="ARBA" id="ARBA00000085"/>
    </source>
</evidence>
<dbReference type="InterPro" id="IPR036890">
    <property type="entry name" value="HATPase_C_sf"/>
</dbReference>
<dbReference type="Gene3D" id="3.30.450.40">
    <property type="match status" value="1"/>
</dbReference>
<keyword evidence="7" id="KW-0902">Two-component regulatory system</keyword>
<dbReference type="PANTHER" id="PTHR43547">
    <property type="entry name" value="TWO-COMPONENT HISTIDINE KINASE"/>
    <property type="match status" value="1"/>
</dbReference>
<dbReference type="CDD" id="cd17580">
    <property type="entry name" value="REC_2_DhkD-like"/>
    <property type="match status" value="1"/>
</dbReference>
<dbReference type="InterPro" id="IPR036097">
    <property type="entry name" value="HisK_dim/P_sf"/>
</dbReference>
<dbReference type="InterPro" id="IPR016132">
    <property type="entry name" value="Phyto_chromo_attachment"/>
</dbReference>
<dbReference type="PROSITE" id="PS50046">
    <property type="entry name" value="PHYTOCHROME_2"/>
    <property type="match status" value="1"/>
</dbReference>
<dbReference type="InterPro" id="IPR003594">
    <property type="entry name" value="HATPase_dom"/>
</dbReference>
<dbReference type="Pfam" id="PF02518">
    <property type="entry name" value="HATPase_c"/>
    <property type="match status" value="1"/>
</dbReference>
<dbReference type="GO" id="GO:0006355">
    <property type="term" value="P:regulation of DNA-templated transcription"/>
    <property type="evidence" value="ECO:0007669"/>
    <property type="project" value="InterPro"/>
</dbReference>
<feature type="domain" description="Response regulatory" evidence="12">
    <location>
        <begin position="673"/>
        <end position="792"/>
    </location>
</feature>
<dbReference type="EC" id="2.7.13.3" evidence="3"/>
<dbReference type="Pfam" id="PF00072">
    <property type="entry name" value="Response_reg"/>
    <property type="match status" value="1"/>
</dbReference>
<protein>
    <recommendedName>
        <fullName evidence="3">histidine kinase</fullName>
        <ecNumber evidence="3">2.7.13.3</ecNumber>
    </recommendedName>
</protein>
<dbReference type="InterPro" id="IPR043150">
    <property type="entry name" value="Phytochrome_PHY_sf"/>
</dbReference>
<dbReference type="GO" id="GO:0000155">
    <property type="term" value="F:phosphorelay sensor kinase activity"/>
    <property type="evidence" value="ECO:0007669"/>
    <property type="project" value="InterPro"/>
</dbReference>
<evidence type="ECO:0000256" key="3">
    <source>
        <dbReference type="ARBA" id="ARBA00012438"/>
    </source>
</evidence>
<feature type="modified residue" description="4-aspartylphosphate" evidence="9">
    <location>
        <position position="723"/>
    </location>
</feature>
<dbReference type="Gene3D" id="3.30.450.270">
    <property type="match status" value="1"/>
</dbReference>
<dbReference type="Gene3D" id="3.40.50.2300">
    <property type="match status" value="1"/>
</dbReference>
<evidence type="ECO:0000259" key="10">
    <source>
        <dbReference type="PROSITE" id="PS50046"/>
    </source>
</evidence>
<dbReference type="InterPro" id="IPR029016">
    <property type="entry name" value="GAF-like_dom_sf"/>
</dbReference>
<proteinExistence type="inferred from homology"/>
<dbReference type="InterPro" id="IPR005467">
    <property type="entry name" value="His_kinase_dom"/>
</dbReference>
<keyword evidence="4 9" id="KW-0597">Phosphoprotein</keyword>
<dbReference type="InterPro" id="IPR003661">
    <property type="entry name" value="HisK_dim/P_dom"/>
</dbReference>
<feature type="domain" description="Histidine kinase" evidence="11">
    <location>
        <begin position="428"/>
        <end position="644"/>
    </location>
</feature>
<evidence type="ECO:0000256" key="4">
    <source>
        <dbReference type="ARBA" id="ARBA00022553"/>
    </source>
</evidence>
<dbReference type="SMART" id="SM00387">
    <property type="entry name" value="HATPase_c"/>
    <property type="match status" value="1"/>
</dbReference>
<dbReference type="SUPFAM" id="SSF47384">
    <property type="entry name" value="Homodimeric domain of signal transducing histidine kinase"/>
    <property type="match status" value="1"/>
</dbReference>
<dbReference type="Gene3D" id="1.10.287.130">
    <property type="match status" value="1"/>
</dbReference>
<organism evidence="13 14">
    <name type="scientific">Pseudobacteriovorax antillogorgiicola</name>
    <dbReference type="NCBI Taxonomy" id="1513793"/>
    <lineage>
        <taxon>Bacteria</taxon>
        <taxon>Pseudomonadati</taxon>
        <taxon>Bdellovibrionota</taxon>
        <taxon>Oligoflexia</taxon>
        <taxon>Oligoflexales</taxon>
        <taxon>Pseudobacteriovoracaceae</taxon>
        <taxon>Pseudobacteriovorax</taxon>
    </lineage>
</organism>
<dbReference type="STRING" id="1513793.SAMN06296036_103249"/>
<dbReference type="PROSITE" id="PS50110">
    <property type="entry name" value="RESPONSE_REGULATORY"/>
    <property type="match status" value="1"/>
</dbReference>
<dbReference type="CDD" id="cd00075">
    <property type="entry name" value="HATPase"/>
    <property type="match status" value="1"/>
</dbReference>
<evidence type="ECO:0000256" key="6">
    <source>
        <dbReference type="ARBA" id="ARBA00022777"/>
    </source>
</evidence>
<dbReference type="PROSITE" id="PS50109">
    <property type="entry name" value="HIS_KIN"/>
    <property type="match status" value="1"/>
</dbReference>
<dbReference type="InterPro" id="IPR004358">
    <property type="entry name" value="Sig_transdc_His_kin-like_C"/>
</dbReference>
<evidence type="ECO:0000256" key="2">
    <source>
        <dbReference type="ARBA" id="ARBA00006402"/>
    </source>
</evidence>
<keyword evidence="6 13" id="KW-0418">Kinase</keyword>
<dbReference type="SMART" id="SM00448">
    <property type="entry name" value="REC"/>
    <property type="match status" value="1"/>
</dbReference>
<dbReference type="EMBL" id="FWZT01000003">
    <property type="protein sequence ID" value="SMF02206.1"/>
    <property type="molecule type" value="Genomic_DNA"/>
</dbReference>
<dbReference type="Pfam" id="PF00360">
    <property type="entry name" value="PHY"/>
    <property type="match status" value="1"/>
</dbReference>
<dbReference type="PRINTS" id="PR00344">
    <property type="entry name" value="BCTRLSENSOR"/>
</dbReference>
<evidence type="ECO:0000259" key="11">
    <source>
        <dbReference type="PROSITE" id="PS50109"/>
    </source>
</evidence>
<dbReference type="InterPro" id="IPR001789">
    <property type="entry name" value="Sig_transdc_resp-reg_receiver"/>
</dbReference>
<keyword evidence="8" id="KW-0472">Membrane</keyword>
<dbReference type="Pfam" id="PF00512">
    <property type="entry name" value="HisKA"/>
    <property type="match status" value="1"/>
</dbReference>
<accession>A0A1Y6BB56</accession>
<dbReference type="InterPro" id="IPR003018">
    <property type="entry name" value="GAF"/>
</dbReference>
<sequence length="795" mass="88916">MDHAARKLAGVAYISNDQMVIEFDIGTKGSGLKSWDRSGESFVIPKLNRSSLMEQAQEVATWVKGYTGYDRVMVYRFDQENNGEVIAEAKEQILEPFLGLNYPASDIPAQARALYKLNWIRIIADVDGEQAGIYPDIRTGRKHIDMTHSMSRSVSPIHLQYLRNMEVKASLSVSIVINDRLWGLIACHHYAPLYLSMQKRLNLEVLGQSFSHQLGSKEAEERASRTFERNEALHELILRLSKKKTLQAALDKMGKDLLKLQDACGFVYFSRGKFIKVGDTPTNDQISRLIQESKQGDLQATKYSHRQKDLPFPSQDIAGYLLSWLSLDKADVGTLWFRKEKIHQINWGGKPKAPNLPKAERLSPRGSFELWQETVKGESQRWSEADVLVSEKFNTYFAFHVVNKLLEAEVTVKKLQEADKAKDQFLANISHELRTPLNSILGWSQIALNRSATSQDKEDALRVIQNNAQTQSQLIKDLLDYSQIITGNLKLDVQQVYLPDIVNSVCEGFAAAAIAKNIKLCRSSEGHSLSVIGDPIRVKQIIWNLVSNAIKFSPHDSSVEVRLAKTDRAVSISVQDYGRGLDRDEMDLVFERFKQLDKDHKKKGLGLGLAIVKQLIELHGGEVSASSEGRGRGTIFQVEFPTVPVAFVDSESPKVSIYDEDELGSGGEFENLNVLIVEDETDAASFLQKVLSLQGANVKTAGNGIEALNLLSSDPKQNLVISDIGMPEMDGYELIKSLRSSPRSEVSSIKAIALTAYSYPKDRIRALEHGFNSYISKPVSTEELFAVIKSVMPNQ</sequence>
<dbReference type="Proteomes" id="UP000192907">
    <property type="component" value="Unassembled WGS sequence"/>
</dbReference>
<evidence type="ECO:0000256" key="7">
    <source>
        <dbReference type="ARBA" id="ARBA00023012"/>
    </source>
</evidence>
<evidence type="ECO:0000256" key="5">
    <source>
        <dbReference type="ARBA" id="ARBA00022679"/>
    </source>
</evidence>
<dbReference type="SUPFAM" id="SSF55781">
    <property type="entry name" value="GAF domain-like"/>
    <property type="match status" value="2"/>
</dbReference>
<dbReference type="SMART" id="SM00388">
    <property type="entry name" value="HisKA"/>
    <property type="match status" value="1"/>
</dbReference>
<evidence type="ECO:0000313" key="14">
    <source>
        <dbReference type="Proteomes" id="UP000192907"/>
    </source>
</evidence>
<dbReference type="InterPro" id="IPR011006">
    <property type="entry name" value="CheY-like_superfamily"/>
</dbReference>
<keyword evidence="14" id="KW-1185">Reference proteome</keyword>
<evidence type="ECO:0000259" key="12">
    <source>
        <dbReference type="PROSITE" id="PS50110"/>
    </source>
</evidence>
<evidence type="ECO:0000313" key="13">
    <source>
        <dbReference type="EMBL" id="SMF02206.1"/>
    </source>
</evidence>
<keyword evidence="5" id="KW-0808">Transferase</keyword>
<reference evidence="14" key="1">
    <citation type="submission" date="2017-04" db="EMBL/GenBank/DDBJ databases">
        <authorList>
            <person name="Varghese N."/>
            <person name="Submissions S."/>
        </authorList>
    </citation>
    <scope>NUCLEOTIDE SEQUENCE [LARGE SCALE GENOMIC DNA]</scope>
    <source>
        <strain evidence="14">RKEM611</strain>
    </source>
</reference>
<dbReference type="SUPFAM" id="SSF55874">
    <property type="entry name" value="ATPase domain of HSP90 chaperone/DNA topoisomerase II/histidine kinase"/>
    <property type="match status" value="1"/>
</dbReference>
<comment type="catalytic activity">
    <reaction evidence="1">
        <text>ATP + protein L-histidine = ADP + protein N-phospho-L-histidine.</text>
        <dbReference type="EC" id="2.7.13.3"/>
    </reaction>
</comment>
<dbReference type="AlphaFoldDB" id="A0A1Y6BB56"/>
<gene>
    <name evidence="13" type="ORF">SAMN06296036_103249</name>
</gene>
<evidence type="ECO:0000256" key="8">
    <source>
        <dbReference type="ARBA" id="ARBA00023136"/>
    </source>
</evidence>
<name>A0A1Y6BB56_9BACT</name>
<dbReference type="SMART" id="SM00065">
    <property type="entry name" value="GAF"/>
    <property type="match status" value="1"/>
</dbReference>
<dbReference type="Gene3D" id="3.30.450.20">
    <property type="entry name" value="PAS domain"/>
    <property type="match status" value="1"/>
</dbReference>
<dbReference type="Gene3D" id="3.30.565.10">
    <property type="entry name" value="Histidine kinase-like ATPase, C-terminal domain"/>
    <property type="match status" value="1"/>
</dbReference>
<feature type="domain" description="Phytochrome chromophore attachment site" evidence="10">
    <location>
        <begin position="51"/>
        <end position="212"/>
    </location>
</feature>
<dbReference type="PANTHER" id="PTHR43547:SF2">
    <property type="entry name" value="HYBRID SIGNAL TRANSDUCTION HISTIDINE KINASE C"/>
    <property type="match status" value="1"/>
</dbReference>
<dbReference type="RefSeq" id="WP_143478123.1">
    <property type="nucleotide sequence ID" value="NZ_FWZT01000003.1"/>
</dbReference>
<evidence type="ECO:0000256" key="9">
    <source>
        <dbReference type="PROSITE-ProRule" id="PRU00169"/>
    </source>
</evidence>
<dbReference type="CDD" id="cd00082">
    <property type="entry name" value="HisKA"/>
    <property type="match status" value="1"/>
</dbReference>
<dbReference type="FunFam" id="3.30.565.10:FF:000006">
    <property type="entry name" value="Sensor histidine kinase WalK"/>
    <property type="match status" value="1"/>
</dbReference>